<dbReference type="SUPFAM" id="SSF102405">
    <property type="entry name" value="MCP/YpsA-like"/>
    <property type="match status" value="1"/>
</dbReference>
<proteinExistence type="inferred from homology"/>
<dbReference type="NCBIfam" id="TIGR00732">
    <property type="entry name" value="dprA"/>
    <property type="match status" value="1"/>
</dbReference>
<organism evidence="4 5">
    <name type="scientific">Erythrobacter ramosus</name>
    <dbReference type="NCBI Taxonomy" id="35811"/>
    <lineage>
        <taxon>Bacteria</taxon>
        <taxon>Pseudomonadati</taxon>
        <taxon>Pseudomonadota</taxon>
        <taxon>Alphaproteobacteria</taxon>
        <taxon>Sphingomonadales</taxon>
        <taxon>Erythrobacteraceae</taxon>
        <taxon>Erythrobacter/Porphyrobacter group</taxon>
        <taxon>Erythrobacter</taxon>
    </lineage>
</organism>
<gene>
    <name evidence="4" type="ORF">FHS52_002267</name>
</gene>
<accession>A0ABR6I053</accession>
<dbReference type="Pfam" id="PF21102">
    <property type="entry name" value="DprA_N"/>
    <property type="match status" value="1"/>
</dbReference>
<dbReference type="EMBL" id="JACICE010000002">
    <property type="protein sequence ID" value="MBB3776298.1"/>
    <property type="molecule type" value="Genomic_DNA"/>
</dbReference>
<dbReference type="Gene3D" id="1.10.10.10">
    <property type="entry name" value="Winged helix-like DNA-binding domain superfamily/Winged helix DNA-binding domain"/>
    <property type="match status" value="1"/>
</dbReference>
<evidence type="ECO:0000259" key="3">
    <source>
        <dbReference type="Pfam" id="PF17782"/>
    </source>
</evidence>
<dbReference type="InterPro" id="IPR041614">
    <property type="entry name" value="DprA_WH"/>
</dbReference>
<protein>
    <submittedName>
        <fullName evidence="4">DNA processing protein</fullName>
    </submittedName>
</protein>
<evidence type="ECO:0000313" key="4">
    <source>
        <dbReference type="EMBL" id="MBB3776298.1"/>
    </source>
</evidence>
<dbReference type="PANTHER" id="PTHR43022">
    <property type="entry name" value="PROTEIN SMF"/>
    <property type="match status" value="1"/>
</dbReference>
<sequence>MPAQAGTQSGKRSPVGHWAPAFAGVTSMEEVALKLTQAEAFARIRLLRSPNIGPVSYRQLLARFGTAAAALDALPDLAIRGRGPYRPASVESIEREVAGVRQAGARYLFHDQPDYPALLAELDSAPPIVTCRGRLSLASEPCVALVGARNASGAAVKLARDFAAALAEAGFTVVSGLARGIDGAAHEGAFPQTIGVIASGIDIAYPPQHTALQERIATDGLLIAEQPPGTEPRGRHFPSRNRIIAGLASGTLVVEAAPQSGSLITARLAGEAGREVMAIPGSPLDARASGCNQLIREGAVLVQTPDEVVELLQSFTGAPRSRFRVGDAAADFDYAELAKLNWGEARADLSGDIANLLTNAPVAVDELIRQTAATAAEVHMALLELELAGELVREADGAVRRAG</sequence>
<evidence type="ECO:0000259" key="2">
    <source>
        <dbReference type="Pfam" id="PF02481"/>
    </source>
</evidence>
<dbReference type="Pfam" id="PF17782">
    <property type="entry name" value="WHD_DprA"/>
    <property type="match status" value="1"/>
</dbReference>
<comment type="caution">
    <text evidence="4">The sequence shown here is derived from an EMBL/GenBank/DDBJ whole genome shotgun (WGS) entry which is preliminary data.</text>
</comment>
<reference evidence="4 5" key="1">
    <citation type="submission" date="2020-08" db="EMBL/GenBank/DDBJ databases">
        <title>Genomic Encyclopedia of Type Strains, Phase IV (KMG-IV): sequencing the most valuable type-strain genomes for metagenomic binning, comparative biology and taxonomic classification.</title>
        <authorList>
            <person name="Goeker M."/>
        </authorList>
    </citation>
    <scope>NUCLEOTIDE SEQUENCE [LARGE SCALE GENOMIC DNA]</scope>
    <source>
        <strain evidence="4 5">DSM 8510</strain>
    </source>
</reference>
<evidence type="ECO:0000256" key="1">
    <source>
        <dbReference type="ARBA" id="ARBA00006525"/>
    </source>
</evidence>
<evidence type="ECO:0000313" key="5">
    <source>
        <dbReference type="Proteomes" id="UP000548685"/>
    </source>
</evidence>
<comment type="similarity">
    <text evidence="1">Belongs to the DprA/Smf family.</text>
</comment>
<feature type="domain" description="DprA winged helix" evidence="3">
    <location>
        <begin position="345"/>
        <end position="397"/>
    </location>
</feature>
<dbReference type="Pfam" id="PF02481">
    <property type="entry name" value="DNA_processg_A"/>
    <property type="match status" value="1"/>
</dbReference>
<dbReference type="PANTHER" id="PTHR43022:SF1">
    <property type="entry name" value="PROTEIN SMF"/>
    <property type="match status" value="1"/>
</dbReference>
<feature type="domain" description="Smf/DprA SLOG" evidence="2">
    <location>
        <begin position="107"/>
        <end position="312"/>
    </location>
</feature>
<dbReference type="InterPro" id="IPR057666">
    <property type="entry name" value="DrpA_SLOG"/>
</dbReference>
<dbReference type="Gene3D" id="3.40.50.450">
    <property type="match status" value="1"/>
</dbReference>
<dbReference type="InterPro" id="IPR003488">
    <property type="entry name" value="DprA"/>
</dbReference>
<dbReference type="InterPro" id="IPR036388">
    <property type="entry name" value="WH-like_DNA-bd_sf"/>
</dbReference>
<keyword evidence="5" id="KW-1185">Reference proteome</keyword>
<name>A0ABR6I053_9SPHN</name>
<dbReference type="Proteomes" id="UP000548685">
    <property type="component" value="Unassembled WGS sequence"/>
</dbReference>